<protein>
    <recommendedName>
        <fullName evidence="2">Metallo-beta-lactamase domain-containing protein</fullName>
    </recommendedName>
</protein>
<organism evidence="3 4">
    <name type="scientific">Halarchaeum nitratireducens</name>
    <dbReference type="NCBI Taxonomy" id="489913"/>
    <lineage>
        <taxon>Archaea</taxon>
        <taxon>Methanobacteriati</taxon>
        <taxon>Methanobacteriota</taxon>
        <taxon>Stenosarchaea group</taxon>
        <taxon>Halobacteria</taxon>
        <taxon>Halobacteriales</taxon>
        <taxon>Halobacteriaceae</taxon>
    </lineage>
</organism>
<reference evidence="3 4" key="1">
    <citation type="journal article" date="2019" name="Int. J. Syst. Evol. Microbiol.">
        <title>The Global Catalogue of Microorganisms (GCM) 10K type strain sequencing project: providing services to taxonomists for standard genome sequencing and annotation.</title>
        <authorList>
            <consortium name="The Broad Institute Genomics Platform"/>
            <consortium name="The Broad Institute Genome Sequencing Center for Infectious Disease"/>
            <person name="Wu L."/>
            <person name="Ma J."/>
        </authorList>
    </citation>
    <scope>NUCLEOTIDE SEQUENCE [LARGE SCALE GENOMIC DNA]</scope>
    <source>
        <strain evidence="3 4">JCM 16331</strain>
    </source>
</reference>
<dbReference type="InterPro" id="IPR036866">
    <property type="entry name" value="RibonucZ/Hydroxyglut_hydro"/>
</dbReference>
<sequence length="731" mass="78169">MNIAYEHANPQAGNESFLIRIDEAHTERTACILVDAGDGVNLDATLNDDDYLAAILLTHAHLDHYQALDDAHRDGAPILTSPSTASILEDVFAEGAHRYDLSNTDELLSRVESISEWHDILGETVAVRPIPVGHTPGASGFLIRVDDGEDRIRMLATGDFTERDAATYRGFDPGAYPDVDVLFLTAATNDGFEDELTEAVGTIVERTNAGSKTLCTASGLTGVHLATLLAGVDDELDVRVPVVLAGQVAKLYDALGYNYEDVTTVPTFESTADCFEHGAVTIAGPEVPVEGSSGRLFESIDEDPSASLVQVQGGSTDAMTNSDFAGTVSAHEFSNHPTEELLDEVVEAVSPTHVVVEHQRSRSLERYKDKWDSFSWATGSRGVETLYSDGEYLAPPWVTDHVKQRVQNRGGQLDTSRADGAVLDAMESIPELGRRDEIDLDQEGVGVAALENRLHIGTTTSSETEHAPSTANEQATEGAADGGLYRTTGPDLPEPTNGESTSSEGSTEEKAALIDTIQPPDNGETPTDEDETTENGGERAESTDKTAVSEDITQESQRADESAGSDDSSPAREATDDESAAPIADETSVALTVEVDPAVRKLAVQQANDESVSLAIFARQAVDAYLADVLRGESPWEDAESTERSFAFEADPALAELLSRAVVEAEEDTAEEYVLDRIKDAIGLGNDRTVDIAGSESLIKQIDAVVENPQSPHETTDEVVQAAVERVVLSG</sequence>
<keyword evidence="4" id="KW-1185">Reference proteome</keyword>
<evidence type="ECO:0000256" key="1">
    <source>
        <dbReference type="SAM" id="MobiDB-lite"/>
    </source>
</evidence>
<accession>A0A830GE24</accession>
<dbReference type="AlphaFoldDB" id="A0A830GE24"/>
<dbReference type="InterPro" id="IPR001279">
    <property type="entry name" value="Metallo-B-lactamas"/>
</dbReference>
<dbReference type="SMART" id="SM00849">
    <property type="entry name" value="Lactamase_B"/>
    <property type="match status" value="1"/>
</dbReference>
<evidence type="ECO:0000313" key="4">
    <source>
        <dbReference type="Proteomes" id="UP000608850"/>
    </source>
</evidence>
<feature type="domain" description="Metallo-beta-lactamase" evidence="2">
    <location>
        <begin position="13"/>
        <end position="203"/>
    </location>
</feature>
<feature type="compositionally biased region" description="Basic and acidic residues" evidence="1">
    <location>
        <begin position="536"/>
        <end position="548"/>
    </location>
</feature>
<gene>
    <name evidence="3" type="ORF">GCM10009021_29680</name>
</gene>
<feature type="compositionally biased region" description="Polar residues" evidence="1">
    <location>
        <begin position="457"/>
        <end position="475"/>
    </location>
</feature>
<evidence type="ECO:0000313" key="3">
    <source>
        <dbReference type="EMBL" id="GGN25690.1"/>
    </source>
</evidence>
<dbReference type="EMBL" id="BMOQ01000009">
    <property type="protein sequence ID" value="GGN25690.1"/>
    <property type="molecule type" value="Genomic_DNA"/>
</dbReference>
<evidence type="ECO:0000259" key="2">
    <source>
        <dbReference type="SMART" id="SM00849"/>
    </source>
</evidence>
<name>A0A830GE24_9EURY</name>
<dbReference type="RefSeq" id="WP_188879976.1">
    <property type="nucleotide sequence ID" value="NZ_BMOQ01000009.1"/>
</dbReference>
<comment type="caution">
    <text evidence="3">The sequence shown here is derived from an EMBL/GenBank/DDBJ whole genome shotgun (WGS) entry which is preliminary data.</text>
</comment>
<dbReference type="Gene3D" id="3.60.15.10">
    <property type="entry name" value="Ribonuclease Z/Hydroxyacylglutathione hydrolase-like"/>
    <property type="match status" value="1"/>
</dbReference>
<dbReference type="OrthoDB" id="326442at2157"/>
<dbReference type="Proteomes" id="UP000608850">
    <property type="component" value="Unassembled WGS sequence"/>
</dbReference>
<feature type="region of interest" description="Disordered" evidence="1">
    <location>
        <begin position="454"/>
        <end position="588"/>
    </location>
</feature>
<proteinExistence type="predicted"/>
<dbReference type="SUPFAM" id="SSF56281">
    <property type="entry name" value="Metallo-hydrolase/oxidoreductase"/>
    <property type="match status" value="1"/>
</dbReference>